<dbReference type="EMBL" id="JAODUP010000125">
    <property type="protein sequence ID" value="KAK2160913.1"/>
    <property type="molecule type" value="Genomic_DNA"/>
</dbReference>
<reference evidence="8" key="1">
    <citation type="journal article" date="2023" name="Mol. Biol. Evol.">
        <title>Third-Generation Sequencing Reveals the Adaptive Role of the Epigenome in Three Deep-Sea Polychaetes.</title>
        <authorList>
            <person name="Perez M."/>
            <person name="Aroh O."/>
            <person name="Sun Y."/>
            <person name="Lan Y."/>
            <person name="Juniper S.K."/>
            <person name="Young C.R."/>
            <person name="Angers B."/>
            <person name="Qian P.Y."/>
        </authorList>
    </citation>
    <scope>NUCLEOTIDE SEQUENCE</scope>
    <source>
        <strain evidence="8">P08H-3</strain>
    </source>
</reference>
<evidence type="ECO:0000313" key="9">
    <source>
        <dbReference type="Proteomes" id="UP001208570"/>
    </source>
</evidence>
<dbReference type="FunFam" id="2.70.170.10:FF:000028">
    <property type="entry name" value="AcetylCholine Receptor"/>
    <property type="match status" value="1"/>
</dbReference>
<dbReference type="AlphaFoldDB" id="A0AAD9N9Z5"/>
<dbReference type="GO" id="GO:0016020">
    <property type="term" value="C:membrane"/>
    <property type="evidence" value="ECO:0007669"/>
    <property type="project" value="UniProtKB-SubCell"/>
</dbReference>
<evidence type="ECO:0000259" key="6">
    <source>
        <dbReference type="Pfam" id="PF02931"/>
    </source>
</evidence>
<keyword evidence="3 5" id="KW-1133">Transmembrane helix</keyword>
<evidence type="ECO:0000313" key="8">
    <source>
        <dbReference type="EMBL" id="KAK2160913.1"/>
    </source>
</evidence>
<organism evidence="8 9">
    <name type="scientific">Paralvinella palmiformis</name>
    <dbReference type="NCBI Taxonomy" id="53620"/>
    <lineage>
        <taxon>Eukaryota</taxon>
        <taxon>Metazoa</taxon>
        <taxon>Spiralia</taxon>
        <taxon>Lophotrochozoa</taxon>
        <taxon>Annelida</taxon>
        <taxon>Polychaeta</taxon>
        <taxon>Sedentaria</taxon>
        <taxon>Canalipalpata</taxon>
        <taxon>Terebellida</taxon>
        <taxon>Terebelliformia</taxon>
        <taxon>Alvinellidae</taxon>
        <taxon>Paralvinella</taxon>
    </lineage>
</organism>
<dbReference type="GO" id="GO:0004888">
    <property type="term" value="F:transmembrane signaling receptor activity"/>
    <property type="evidence" value="ECO:0007669"/>
    <property type="project" value="InterPro"/>
</dbReference>
<dbReference type="InterPro" id="IPR006201">
    <property type="entry name" value="Neur_channel"/>
</dbReference>
<dbReference type="InterPro" id="IPR018000">
    <property type="entry name" value="Neurotransmitter_ion_chnl_CS"/>
</dbReference>
<dbReference type="SUPFAM" id="SSF90112">
    <property type="entry name" value="Neurotransmitter-gated ion-channel transmembrane pore"/>
    <property type="match status" value="1"/>
</dbReference>
<dbReference type="InterPro" id="IPR038050">
    <property type="entry name" value="Neuro_actylchol_rec"/>
</dbReference>
<comment type="caution">
    <text evidence="5">Lacks conserved residue(s) required for the propagation of feature annotation.</text>
</comment>
<keyword evidence="5" id="KW-0406">Ion transport</keyword>
<dbReference type="CDD" id="cd19051">
    <property type="entry name" value="LGIC_TM_cation"/>
    <property type="match status" value="1"/>
</dbReference>
<comment type="subcellular location">
    <subcellularLocation>
        <location evidence="1">Membrane</location>
        <topology evidence="1">Multi-pass membrane protein</topology>
    </subcellularLocation>
</comment>
<dbReference type="GO" id="GO:0005230">
    <property type="term" value="F:extracellular ligand-gated monoatomic ion channel activity"/>
    <property type="evidence" value="ECO:0007669"/>
    <property type="project" value="InterPro"/>
</dbReference>
<keyword evidence="9" id="KW-1185">Reference proteome</keyword>
<dbReference type="InterPro" id="IPR006029">
    <property type="entry name" value="Neurotrans-gated_channel_TM"/>
</dbReference>
<dbReference type="Proteomes" id="UP001208570">
    <property type="component" value="Unassembled WGS sequence"/>
</dbReference>
<dbReference type="Pfam" id="PF02932">
    <property type="entry name" value="Neur_chan_memb"/>
    <property type="match status" value="1"/>
</dbReference>
<comment type="similarity">
    <text evidence="5">Belongs to the ligand-gated ion channel (TC 1.A.9) family.</text>
</comment>
<keyword evidence="5" id="KW-0813">Transport</keyword>
<dbReference type="PRINTS" id="PR00252">
    <property type="entry name" value="NRIONCHANNEL"/>
</dbReference>
<evidence type="ECO:0000259" key="7">
    <source>
        <dbReference type="Pfam" id="PF02932"/>
    </source>
</evidence>
<proteinExistence type="inferred from homology"/>
<dbReference type="Gene3D" id="2.70.170.10">
    <property type="entry name" value="Neurotransmitter-gated ion-channel ligand-binding domain"/>
    <property type="match status" value="1"/>
</dbReference>
<feature type="chain" id="PRO_5041767046" evidence="5">
    <location>
        <begin position="20"/>
        <end position="291"/>
    </location>
</feature>
<dbReference type="InterPro" id="IPR036719">
    <property type="entry name" value="Neuro-gated_channel_TM_sf"/>
</dbReference>
<dbReference type="Pfam" id="PF02931">
    <property type="entry name" value="Neur_chan_LBD"/>
    <property type="match status" value="1"/>
</dbReference>
<dbReference type="PANTHER" id="PTHR18945">
    <property type="entry name" value="NEUROTRANSMITTER GATED ION CHANNEL"/>
    <property type="match status" value="1"/>
</dbReference>
<feature type="transmembrane region" description="Helical" evidence="5">
    <location>
        <begin position="225"/>
        <end position="248"/>
    </location>
</feature>
<evidence type="ECO:0000256" key="2">
    <source>
        <dbReference type="ARBA" id="ARBA00022692"/>
    </source>
</evidence>
<protein>
    <submittedName>
        <fullName evidence="8">Uncharacterized protein</fullName>
    </submittedName>
</protein>
<evidence type="ECO:0000256" key="3">
    <source>
        <dbReference type="ARBA" id="ARBA00022989"/>
    </source>
</evidence>
<keyword evidence="2 5" id="KW-0812">Transmembrane</keyword>
<dbReference type="Gene3D" id="1.20.58.390">
    <property type="entry name" value="Neurotransmitter-gated ion-channel transmembrane domain"/>
    <property type="match status" value="1"/>
</dbReference>
<dbReference type="InterPro" id="IPR006202">
    <property type="entry name" value="Neur_chan_lig-bd"/>
</dbReference>
<feature type="domain" description="Neurotransmitter-gated ion-channel ligand-binding" evidence="6">
    <location>
        <begin position="22"/>
        <end position="223"/>
    </location>
</feature>
<feature type="signal peptide" evidence="5">
    <location>
        <begin position="1"/>
        <end position="19"/>
    </location>
</feature>
<dbReference type="InterPro" id="IPR036734">
    <property type="entry name" value="Neur_chan_lig-bd_sf"/>
</dbReference>
<accession>A0AAD9N9Z5</accession>
<dbReference type="PROSITE" id="PS00236">
    <property type="entry name" value="NEUROTR_ION_CHANNEL"/>
    <property type="match status" value="1"/>
</dbReference>
<evidence type="ECO:0000256" key="5">
    <source>
        <dbReference type="RuleBase" id="RU000687"/>
    </source>
</evidence>
<comment type="caution">
    <text evidence="8">The sequence shown here is derived from an EMBL/GenBank/DDBJ whole genome shotgun (WGS) entry which is preliminary data.</text>
</comment>
<evidence type="ECO:0000256" key="4">
    <source>
        <dbReference type="ARBA" id="ARBA00023136"/>
    </source>
</evidence>
<evidence type="ECO:0000256" key="1">
    <source>
        <dbReference type="ARBA" id="ARBA00004141"/>
    </source>
</evidence>
<sequence length="291" mass="33002">MTTMFAGILLITEFMSVLATEEQRLMTEIFTNYSSVARPVVDHRETVTVSISFVLNKIDALDMKTETLTTTGWTNMKWIDPRLRWNPEEYSGIEEIIVSPVMVWLPDVVVINRATVKYNGEVSWEPGGRYRTHCSISIRHFPFDVQNCHITFANWVYRISMVNLTVEECTSEYIVQAYSPSGEWELVGVQMYTKQISYEQCAVRVSGEPDIPEAHCVLTIRRKSLYYVVNFVLPSVILSVMVLTVPWLPPESGERMSTGVSLLLSFTVFIVSVSDGIPHTSEDVPVLGKLS</sequence>
<name>A0AAD9N9Z5_9ANNE</name>
<keyword evidence="5" id="KW-0732">Signal</keyword>
<keyword evidence="4 5" id="KW-0472">Membrane</keyword>
<gene>
    <name evidence="8" type="ORF">LSH36_125g07023</name>
</gene>
<dbReference type="CDD" id="cd18989">
    <property type="entry name" value="LGIC_ECD_cation"/>
    <property type="match status" value="1"/>
</dbReference>
<feature type="domain" description="Neurotransmitter-gated ion-channel transmembrane" evidence="7">
    <location>
        <begin position="232"/>
        <end position="289"/>
    </location>
</feature>
<dbReference type="SUPFAM" id="SSF63712">
    <property type="entry name" value="Nicotinic receptor ligand binding domain-like"/>
    <property type="match status" value="1"/>
</dbReference>
<keyword evidence="5" id="KW-0407">Ion channel</keyword>